<comment type="caution">
    <text evidence="1">The sequence shown here is derived from an EMBL/GenBank/DDBJ whole genome shotgun (WGS) entry which is preliminary data.</text>
</comment>
<reference evidence="1" key="1">
    <citation type="submission" date="2020-03" db="EMBL/GenBank/DDBJ databases">
        <title>Castanea mollissima Vanexum genome sequencing.</title>
        <authorList>
            <person name="Staton M."/>
        </authorList>
    </citation>
    <scope>NUCLEOTIDE SEQUENCE</scope>
    <source>
        <tissue evidence="1">Leaf</tissue>
    </source>
</reference>
<sequence length="101" mass="11838">MVEQLGDEDPIPAMDRVIYQLMDTIIKLQQMRPVYNLPTGPVWNPRIMKSTNARTIPHTPTNTFSKNRFSRHHTLLSWHCSVILQTFRGQLRLASIRIRIQ</sequence>
<protein>
    <submittedName>
        <fullName evidence="1">Uncharacterized protein</fullName>
    </submittedName>
</protein>
<gene>
    <name evidence="1" type="ORF">CMV_023117</name>
</gene>
<organism evidence="1 2">
    <name type="scientific">Castanea mollissima</name>
    <name type="common">Chinese chestnut</name>
    <dbReference type="NCBI Taxonomy" id="60419"/>
    <lineage>
        <taxon>Eukaryota</taxon>
        <taxon>Viridiplantae</taxon>
        <taxon>Streptophyta</taxon>
        <taxon>Embryophyta</taxon>
        <taxon>Tracheophyta</taxon>
        <taxon>Spermatophyta</taxon>
        <taxon>Magnoliopsida</taxon>
        <taxon>eudicotyledons</taxon>
        <taxon>Gunneridae</taxon>
        <taxon>Pentapetalae</taxon>
        <taxon>rosids</taxon>
        <taxon>fabids</taxon>
        <taxon>Fagales</taxon>
        <taxon>Fagaceae</taxon>
        <taxon>Castanea</taxon>
    </lineage>
</organism>
<name>A0A8J4VJ37_9ROSI</name>
<dbReference type="EMBL" id="JRKL02005058">
    <property type="protein sequence ID" value="KAF3951209.1"/>
    <property type="molecule type" value="Genomic_DNA"/>
</dbReference>
<dbReference type="AlphaFoldDB" id="A0A8J4VJ37"/>
<evidence type="ECO:0000313" key="1">
    <source>
        <dbReference type="EMBL" id="KAF3951209.1"/>
    </source>
</evidence>
<keyword evidence="2" id="KW-1185">Reference proteome</keyword>
<evidence type="ECO:0000313" key="2">
    <source>
        <dbReference type="Proteomes" id="UP000737018"/>
    </source>
</evidence>
<proteinExistence type="predicted"/>
<accession>A0A8J4VJ37</accession>
<dbReference type="Proteomes" id="UP000737018">
    <property type="component" value="Unassembled WGS sequence"/>
</dbReference>